<proteinExistence type="predicted"/>
<protein>
    <submittedName>
        <fullName evidence="1">Uncharacterized protein</fullName>
    </submittedName>
</protein>
<reference evidence="1 2" key="1">
    <citation type="submission" date="2018-06" db="EMBL/GenBank/DDBJ databases">
        <authorList>
            <consortium name="Pathogen Informatics"/>
            <person name="Doyle S."/>
        </authorList>
    </citation>
    <scope>NUCLEOTIDE SEQUENCE [LARGE SCALE GENOMIC DNA]</scope>
    <source>
        <strain evidence="1 2">NCTC11842</strain>
    </source>
</reference>
<dbReference type="Proteomes" id="UP000250443">
    <property type="component" value="Unassembled WGS sequence"/>
</dbReference>
<name>A0A2X2CXD3_PSELU</name>
<dbReference type="AlphaFoldDB" id="A0A2X2CXD3"/>
<sequence>MTGHFFERAVAQKFTEFVMFNETVSNKEAYPRKKQP</sequence>
<gene>
    <name evidence="1" type="ORF">NCTC11842_03799</name>
</gene>
<organism evidence="1 2">
    <name type="scientific">Pseudomonas luteola</name>
    <dbReference type="NCBI Taxonomy" id="47886"/>
    <lineage>
        <taxon>Bacteria</taxon>
        <taxon>Pseudomonadati</taxon>
        <taxon>Pseudomonadota</taxon>
        <taxon>Gammaproteobacteria</taxon>
        <taxon>Pseudomonadales</taxon>
        <taxon>Pseudomonadaceae</taxon>
        <taxon>Pseudomonas</taxon>
    </lineage>
</organism>
<evidence type="ECO:0000313" key="2">
    <source>
        <dbReference type="Proteomes" id="UP000250443"/>
    </source>
</evidence>
<accession>A0A2X2CXD3</accession>
<dbReference type="EMBL" id="UAUF01000014">
    <property type="protein sequence ID" value="SPZ11553.1"/>
    <property type="molecule type" value="Genomic_DNA"/>
</dbReference>
<evidence type="ECO:0000313" key="1">
    <source>
        <dbReference type="EMBL" id="SPZ11553.1"/>
    </source>
</evidence>